<name>A0A8X6PNF5_NEPPI</name>
<feature type="disulfide bond" evidence="1">
    <location>
        <begin position="335"/>
        <end position="344"/>
    </location>
</feature>
<proteinExistence type="predicted"/>
<dbReference type="InterPro" id="IPR051830">
    <property type="entry name" value="NOTCH_homolog"/>
</dbReference>
<dbReference type="OrthoDB" id="7434474at2759"/>
<reference evidence="3" key="1">
    <citation type="submission" date="2020-08" db="EMBL/GenBank/DDBJ databases">
        <title>Multicomponent nature underlies the extraordinary mechanical properties of spider dragline silk.</title>
        <authorList>
            <person name="Kono N."/>
            <person name="Nakamura H."/>
            <person name="Mori M."/>
            <person name="Yoshida Y."/>
            <person name="Ohtoshi R."/>
            <person name="Malay A.D."/>
            <person name="Moran D.A.P."/>
            <person name="Tomita M."/>
            <person name="Numata K."/>
            <person name="Arakawa K."/>
        </authorList>
    </citation>
    <scope>NUCLEOTIDE SEQUENCE</scope>
</reference>
<feature type="disulfide bond" evidence="1">
    <location>
        <begin position="442"/>
        <end position="451"/>
    </location>
</feature>
<sequence length="516" mass="56929">MCLRSQWYHFITQWKDNCSFNYRRFLSTHACCFNICSGAEILMTLAKGLAACSCGDKGNCSFDKDGAQMCACDYGYSVKDLERNKICEACSCGDKGKCSFDEDGAQMCACDIGYSVKDVEGNKICEASCQKDSDCQNGGVCGKDKECVCKAGSSGDFCEIVDGCDKLECVPEISNCILNPTNKAGMCKCREEMKLYVNHKCIDLCYPDQCKNGGVCSIRGNASFCQCQGKYFGERCERECGCKNGKCRVASSGEEVCDCLPEFGKFSDNFCTACDCGTGANCTFVKRFFLIDKYCICPDGSKFKNTHCEDPCKSSPCKNEGTCVSDGKSKAKCECKFPYSGPTCEQECYCGTHSKSCRFGAFGKTCECEDGYSDRNGNCTECNCGENSFACFFYRNGMKQCDCYRSYAQRNGICMGMCFSDEDCTNGTVCTRLEKNRHFCECPPNFKGDMCEINILCKNLYITCEAMGAACVVKGSEAYCECPPGKKVDLHLGQCKGKIMRMLSCFNTLHEILFMI</sequence>
<dbReference type="PROSITE" id="PS50026">
    <property type="entry name" value="EGF_3"/>
    <property type="match status" value="4"/>
</dbReference>
<gene>
    <name evidence="3" type="primary">notch1a</name>
    <name evidence="3" type="ORF">NPIL_306901</name>
</gene>
<evidence type="ECO:0000313" key="4">
    <source>
        <dbReference type="Proteomes" id="UP000887013"/>
    </source>
</evidence>
<protein>
    <submittedName>
        <fullName evidence="3">Neurogenic locus notch 1</fullName>
    </submittedName>
</protein>
<feature type="disulfide bond" evidence="1">
    <location>
        <begin position="149"/>
        <end position="158"/>
    </location>
</feature>
<comment type="caution">
    <text evidence="3">The sequence shown here is derived from an EMBL/GenBank/DDBJ whole genome shotgun (WGS) entry which is preliminary data.</text>
</comment>
<keyword evidence="1" id="KW-1015">Disulfide bond</keyword>
<dbReference type="EMBL" id="BMAW01118535">
    <property type="protein sequence ID" value="GFT80373.1"/>
    <property type="molecule type" value="Genomic_DNA"/>
</dbReference>
<accession>A0A8X6PNF5</accession>
<dbReference type="PANTHER" id="PTHR24033:SF151">
    <property type="entry name" value="NOTCH 2"/>
    <property type="match status" value="1"/>
</dbReference>
<feature type="domain" description="EGF-like" evidence="2">
    <location>
        <begin position="126"/>
        <end position="159"/>
    </location>
</feature>
<organism evidence="3 4">
    <name type="scientific">Nephila pilipes</name>
    <name type="common">Giant wood spider</name>
    <name type="synonym">Nephila maculata</name>
    <dbReference type="NCBI Taxonomy" id="299642"/>
    <lineage>
        <taxon>Eukaryota</taxon>
        <taxon>Metazoa</taxon>
        <taxon>Ecdysozoa</taxon>
        <taxon>Arthropoda</taxon>
        <taxon>Chelicerata</taxon>
        <taxon>Arachnida</taxon>
        <taxon>Araneae</taxon>
        <taxon>Araneomorphae</taxon>
        <taxon>Entelegynae</taxon>
        <taxon>Araneoidea</taxon>
        <taxon>Nephilidae</taxon>
        <taxon>Nephila</taxon>
    </lineage>
</organism>
<keyword evidence="4" id="KW-1185">Reference proteome</keyword>
<keyword evidence="1" id="KW-0245">EGF-like domain</keyword>
<dbReference type="SUPFAM" id="SSF57196">
    <property type="entry name" value="EGF/Laminin"/>
    <property type="match status" value="2"/>
</dbReference>
<feature type="domain" description="EGF-like" evidence="2">
    <location>
        <begin position="309"/>
        <end position="345"/>
    </location>
</feature>
<comment type="caution">
    <text evidence="1">Lacks conserved residue(s) required for the propagation of feature annotation.</text>
</comment>
<dbReference type="PANTHER" id="PTHR24033">
    <property type="entry name" value="EGF-LIKE DOMAIN-CONTAINING PROTEIN"/>
    <property type="match status" value="1"/>
</dbReference>
<dbReference type="AlphaFoldDB" id="A0A8X6PNF5"/>
<feature type="domain" description="EGF-like" evidence="2">
    <location>
        <begin position="415"/>
        <end position="452"/>
    </location>
</feature>
<dbReference type="Proteomes" id="UP000887013">
    <property type="component" value="Unassembled WGS sequence"/>
</dbReference>
<feature type="domain" description="EGF-like" evidence="2">
    <location>
        <begin position="202"/>
        <end position="237"/>
    </location>
</feature>
<evidence type="ECO:0000256" key="1">
    <source>
        <dbReference type="PROSITE-ProRule" id="PRU00076"/>
    </source>
</evidence>
<dbReference type="PROSITE" id="PS00022">
    <property type="entry name" value="EGF_1"/>
    <property type="match status" value="4"/>
</dbReference>
<dbReference type="SMART" id="SM00181">
    <property type="entry name" value="EGF"/>
    <property type="match status" value="7"/>
</dbReference>
<dbReference type="Gene3D" id="2.10.25.10">
    <property type="entry name" value="Laminin"/>
    <property type="match status" value="3"/>
</dbReference>
<evidence type="ECO:0000313" key="3">
    <source>
        <dbReference type="EMBL" id="GFT80373.1"/>
    </source>
</evidence>
<feature type="disulfide bond" evidence="1">
    <location>
        <begin position="227"/>
        <end position="236"/>
    </location>
</feature>
<dbReference type="InterPro" id="IPR000742">
    <property type="entry name" value="EGF"/>
</dbReference>
<evidence type="ECO:0000259" key="2">
    <source>
        <dbReference type="PROSITE" id="PS50026"/>
    </source>
</evidence>